<dbReference type="EMBL" id="ANIN01000002">
    <property type="protein sequence ID" value="ELA08728.1"/>
    <property type="molecule type" value="Genomic_DNA"/>
</dbReference>
<dbReference type="PANTHER" id="PTHR36180">
    <property type="entry name" value="DNA-BINDING PROTEIN-RELATED-RELATED"/>
    <property type="match status" value="1"/>
</dbReference>
<accession>L2F8D9</accession>
<dbReference type="RefSeq" id="WP_009502288.1">
    <property type="nucleotide sequence ID" value="NZ_ANIN01000002.1"/>
</dbReference>
<reference evidence="2 3" key="1">
    <citation type="journal article" date="2013" name="Genome Announc.">
        <title>Genome Sequence of Moraxella macacae 0408225, a Novel Bacterial Species Isolated from a Cynomolgus Macaque with Epistaxis.</title>
        <authorList>
            <person name="Ladner J.T."/>
            <person name="Whitehouse C.A."/>
            <person name="Koroleva G.I."/>
            <person name="Palacios G.F."/>
        </authorList>
    </citation>
    <scope>NUCLEOTIDE SEQUENCE [LARGE SCALE GENOMIC DNA]</scope>
    <source>
        <strain evidence="2 3">0408225</strain>
    </source>
</reference>
<dbReference type="SMART" id="SM01040">
    <property type="entry name" value="Bro-N"/>
    <property type="match status" value="1"/>
</dbReference>
<evidence type="ECO:0000313" key="2">
    <source>
        <dbReference type="EMBL" id="ELA08728.1"/>
    </source>
</evidence>
<name>L2F8D9_9GAMM</name>
<evidence type="ECO:0000259" key="1">
    <source>
        <dbReference type="PROSITE" id="PS51750"/>
    </source>
</evidence>
<sequence>MSNLTILSFETTEIQTLVKDGELFFHANDLATILGFANPRDAIKNHVEAEDVAKADTLTKGGKQSVNFVNESGMYALILGSTKDEAKRFKKWVTSEVLPTIRKTGTYEVATNSPAINIVNPPIPHGGELYKTFIATVNMQRGDE</sequence>
<dbReference type="Pfam" id="PF02498">
    <property type="entry name" value="Bro-N"/>
    <property type="match status" value="1"/>
</dbReference>
<comment type="caution">
    <text evidence="2">The sequence shown here is derived from an EMBL/GenBank/DDBJ whole genome shotgun (WGS) entry which is preliminary data.</text>
</comment>
<dbReference type="Proteomes" id="UP000023795">
    <property type="component" value="Unassembled WGS sequence"/>
</dbReference>
<feature type="domain" description="Bro-N" evidence="1">
    <location>
        <begin position="1"/>
        <end position="105"/>
    </location>
</feature>
<proteinExistence type="predicted"/>
<protein>
    <submittedName>
        <fullName evidence="2">Prophage antirepressor</fullName>
    </submittedName>
</protein>
<keyword evidence="3" id="KW-1185">Reference proteome</keyword>
<gene>
    <name evidence="2" type="ORF">MOMA_09221</name>
</gene>
<dbReference type="OrthoDB" id="1042522at2"/>
<dbReference type="STRING" id="1230338.MOMA_09221"/>
<dbReference type="PANTHER" id="PTHR36180:SF2">
    <property type="entry name" value="BRO FAMILY PROTEIN"/>
    <property type="match status" value="1"/>
</dbReference>
<dbReference type="AlphaFoldDB" id="L2F8D9"/>
<dbReference type="InterPro" id="IPR003497">
    <property type="entry name" value="BRO_N_domain"/>
</dbReference>
<evidence type="ECO:0000313" key="3">
    <source>
        <dbReference type="Proteomes" id="UP000023795"/>
    </source>
</evidence>
<dbReference type="PROSITE" id="PS51750">
    <property type="entry name" value="BRO_N"/>
    <property type="match status" value="1"/>
</dbReference>
<dbReference type="eggNOG" id="COG3617">
    <property type="taxonomic scope" value="Bacteria"/>
</dbReference>
<dbReference type="PATRIC" id="fig|1230338.3.peg.1984"/>
<organism evidence="2 3">
    <name type="scientific">Moraxella macacae 0408225</name>
    <dbReference type="NCBI Taxonomy" id="1230338"/>
    <lineage>
        <taxon>Bacteria</taxon>
        <taxon>Pseudomonadati</taxon>
        <taxon>Pseudomonadota</taxon>
        <taxon>Gammaproteobacteria</taxon>
        <taxon>Moraxellales</taxon>
        <taxon>Moraxellaceae</taxon>
        <taxon>Moraxella</taxon>
    </lineage>
</organism>